<evidence type="ECO:0000313" key="1">
    <source>
        <dbReference type="EMBL" id="AMG73184.1"/>
    </source>
</evidence>
<dbReference type="KEGG" id="sgi:SGRAN_0789"/>
<dbReference type="PANTHER" id="PTHR40688">
    <property type="match status" value="1"/>
</dbReference>
<dbReference type="Gene3D" id="6.20.450.20">
    <property type="match status" value="1"/>
</dbReference>
<reference evidence="1 2" key="1">
    <citation type="journal article" date="2016" name="BMC Genomics">
        <title>Genomic analysis of the nitrate-respiring Sphingopyxis granuli (formerly Sphingomonas macrogoltabida) strain TFA.</title>
        <authorList>
            <person name="Garcia-Romero I."/>
            <person name="Perez-Pulido A.J."/>
            <person name="Gonzalez-Flores Y.E."/>
            <person name="Reyes-Ramirez F."/>
            <person name="Santero E."/>
            <person name="Floriano B."/>
        </authorList>
    </citation>
    <scope>NUCLEOTIDE SEQUENCE [LARGE SCALE GENOMIC DNA]</scope>
    <source>
        <strain evidence="1 2">TFA</strain>
    </source>
</reference>
<dbReference type="AlphaFoldDB" id="A0AA86GHZ2"/>
<proteinExistence type="predicted"/>
<organism evidence="1 2">
    <name type="scientific">Sphingopyxis granuli</name>
    <dbReference type="NCBI Taxonomy" id="267128"/>
    <lineage>
        <taxon>Bacteria</taxon>
        <taxon>Pseudomonadati</taxon>
        <taxon>Pseudomonadota</taxon>
        <taxon>Alphaproteobacteria</taxon>
        <taxon>Sphingomonadales</taxon>
        <taxon>Sphingomonadaceae</taxon>
        <taxon>Sphingopyxis</taxon>
    </lineage>
</organism>
<keyword evidence="2" id="KW-1185">Reference proteome</keyword>
<gene>
    <name evidence="1" type="ORF">SGRAN_0789</name>
</gene>
<name>A0AA86GHZ2_9SPHN</name>
<dbReference type="PANTHER" id="PTHR40688:SF2">
    <property type="entry name" value="RIBBON-HELIX-HELIX PROTEIN COPG DOMAIN-CONTAINING PROTEIN"/>
    <property type="match status" value="1"/>
</dbReference>
<dbReference type="RefSeq" id="WP_067180767.1">
    <property type="nucleotide sequence ID" value="NZ_CP012199.1"/>
</dbReference>
<protein>
    <submittedName>
        <fullName evidence="1">CopG family transcriptional regulator</fullName>
    </submittedName>
</protein>
<dbReference type="Proteomes" id="UP000058599">
    <property type="component" value="Chromosome"/>
</dbReference>
<dbReference type="GO" id="GO:0006355">
    <property type="term" value="P:regulation of DNA-templated transcription"/>
    <property type="evidence" value="ECO:0007669"/>
    <property type="project" value="InterPro"/>
</dbReference>
<dbReference type="InterPro" id="IPR052991">
    <property type="entry name" value="Non-func_TypeII_TA_Antitoxin"/>
</dbReference>
<sequence>MTKQTVISARVDEAMLDDLDRIAAFHDRSRAWVIARLLQQAVAHELEYVELVEPALEDVAAGRLIPHEEVMADIKARLAARKAA</sequence>
<accession>A0AA86GHZ2</accession>
<evidence type="ECO:0000313" key="2">
    <source>
        <dbReference type="Proteomes" id="UP000058599"/>
    </source>
</evidence>
<dbReference type="EMBL" id="CP012199">
    <property type="protein sequence ID" value="AMG73184.1"/>
    <property type="molecule type" value="Genomic_DNA"/>
</dbReference>